<sequence>MEIFQQIEWSDFFRNIFQYNAAAPLIFTRFFFWGFFAVVLVGYSLVYNNRNRSLRAGYLFAVSLFFYYKSSGFFFFILLFSTLTDFFIGKWIYSSQKEVVRKILVTLSVVINLSLLAYFKYAYFFTESLNALLGTDMHVVNYLAIWMNEATGTHFNVNQILLPVGISFFTFQTISYSVDVFRGETKPVNNLIDFGFYVSFFPQLVAGPIVRASGFVKQIYEDYHITKQEFGWAIYIILKGLVKKIFIGDYIAVNFVDRVFAEPLSHSGFENLMALFGYSLQVYVDFSGYTDIAIGVALLMGFRLPQNFNSPYKAKNVGEFWKRWHMSLSSWLKDYLYIPIGGNRSGSVFSYISLGIILAIVVLLAGKLILIPIFAGAVLMFALLSYIFPGVKRSINTNINLMLTMLLGGLWHGASWQFIIWGGLNGVGLVVYKFWRKISPWEMKTNWLATFWKIALTFCFITATRIFFRSESMQVVNGMMHQIANNMDWHIIPEVVVAYKGVFLMMLFGFFTHWVSQKWKDRLKDAFVAAPFWAKVVISAIVVIIVYQSVSADMQPFIYFQF</sequence>
<evidence type="ECO:0000256" key="9">
    <source>
        <dbReference type="PIRNR" id="PIRNR016636"/>
    </source>
</evidence>
<comment type="caution">
    <text evidence="11">The sequence shown here is derived from an EMBL/GenBank/DDBJ whole genome shotgun (WGS) entry which is preliminary data.</text>
</comment>
<evidence type="ECO:0000256" key="6">
    <source>
        <dbReference type="ARBA" id="ARBA00022989"/>
    </source>
</evidence>
<keyword evidence="12" id="KW-1185">Reference proteome</keyword>
<keyword evidence="8 9" id="KW-0012">Acyltransferase</keyword>
<feature type="transmembrane region" description="Helical" evidence="10">
    <location>
        <begin position="527"/>
        <end position="547"/>
    </location>
</feature>
<dbReference type="InterPro" id="IPR051085">
    <property type="entry name" value="MB_O-acyltransferase"/>
</dbReference>
<evidence type="ECO:0000256" key="7">
    <source>
        <dbReference type="ARBA" id="ARBA00023136"/>
    </source>
</evidence>
<feature type="transmembrane region" description="Helical" evidence="10">
    <location>
        <begin position="348"/>
        <end position="365"/>
    </location>
</feature>
<feature type="transmembrane region" description="Helical" evidence="10">
    <location>
        <begin position="99"/>
        <end position="119"/>
    </location>
</feature>
<feature type="transmembrane region" description="Helical" evidence="10">
    <location>
        <begin position="496"/>
        <end position="515"/>
    </location>
</feature>
<keyword evidence="5 10" id="KW-0812">Transmembrane</keyword>
<dbReference type="GO" id="GO:0016746">
    <property type="term" value="F:acyltransferase activity"/>
    <property type="evidence" value="ECO:0007669"/>
    <property type="project" value="UniProtKB-KW"/>
</dbReference>
<evidence type="ECO:0000256" key="5">
    <source>
        <dbReference type="ARBA" id="ARBA00022692"/>
    </source>
</evidence>
<dbReference type="PANTHER" id="PTHR13285">
    <property type="entry name" value="ACYLTRANSFERASE"/>
    <property type="match status" value="1"/>
</dbReference>
<dbReference type="PIRSF" id="PIRSF016636">
    <property type="entry name" value="AlgI_DltB"/>
    <property type="match status" value="1"/>
</dbReference>
<evidence type="ECO:0000256" key="4">
    <source>
        <dbReference type="ARBA" id="ARBA00022679"/>
    </source>
</evidence>
<organism evidence="11 12">
    <name type="scientific">Mariniphaga sediminis</name>
    <dbReference type="NCBI Taxonomy" id="1628158"/>
    <lineage>
        <taxon>Bacteria</taxon>
        <taxon>Pseudomonadati</taxon>
        <taxon>Bacteroidota</taxon>
        <taxon>Bacteroidia</taxon>
        <taxon>Marinilabiliales</taxon>
        <taxon>Prolixibacteraceae</taxon>
        <taxon>Mariniphaga</taxon>
    </lineage>
</organism>
<dbReference type="Pfam" id="PF03062">
    <property type="entry name" value="MBOAT"/>
    <property type="match status" value="1"/>
</dbReference>
<dbReference type="InterPro" id="IPR024194">
    <property type="entry name" value="Ac/AlaTfrase_AlgI/DltB"/>
</dbReference>
<dbReference type="GO" id="GO:0005886">
    <property type="term" value="C:plasma membrane"/>
    <property type="evidence" value="ECO:0007669"/>
    <property type="project" value="UniProtKB-SubCell"/>
</dbReference>
<dbReference type="AlphaFoldDB" id="A0A399D1N8"/>
<dbReference type="PIRSF" id="PIRSF500217">
    <property type="entry name" value="AlgI"/>
    <property type="match status" value="1"/>
</dbReference>
<comment type="subcellular location">
    <subcellularLocation>
        <location evidence="1">Cell membrane</location>
        <topology evidence="1">Multi-pass membrane protein</topology>
    </subcellularLocation>
</comment>
<evidence type="ECO:0000256" key="10">
    <source>
        <dbReference type="SAM" id="Phobius"/>
    </source>
</evidence>
<dbReference type="OrthoDB" id="9805788at2"/>
<name>A0A399D1N8_9BACT</name>
<dbReference type="InterPro" id="IPR028362">
    <property type="entry name" value="AlgI"/>
</dbReference>
<evidence type="ECO:0000313" key="11">
    <source>
        <dbReference type="EMBL" id="RIH65363.1"/>
    </source>
</evidence>
<feature type="transmembrane region" description="Helical" evidence="10">
    <location>
        <begin position="58"/>
        <end position="79"/>
    </location>
</feature>
<evidence type="ECO:0000313" key="12">
    <source>
        <dbReference type="Proteomes" id="UP000266441"/>
    </source>
</evidence>
<feature type="transmembrane region" description="Helical" evidence="10">
    <location>
        <begin position="418"/>
        <end position="435"/>
    </location>
</feature>
<dbReference type="EMBL" id="QWET01000006">
    <property type="protein sequence ID" value="RIH65363.1"/>
    <property type="molecule type" value="Genomic_DNA"/>
</dbReference>
<gene>
    <name evidence="11" type="ORF">D1164_09540</name>
</gene>
<dbReference type="RefSeq" id="WP_119349744.1">
    <property type="nucleotide sequence ID" value="NZ_QWET01000006.1"/>
</dbReference>
<keyword evidence="3 9" id="KW-1003">Cell membrane</keyword>
<dbReference type="GO" id="GO:0042121">
    <property type="term" value="P:alginic acid biosynthetic process"/>
    <property type="evidence" value="ECO:0007669"/>
    <property type="project" value="InterPro"/>
</dbReference>
<dbReference type="InterPro" id="IPR004299">
    <property type="entry name" value="MBOAT_fam"/>
</dbReference>
<proteinExistence type="inferred from homology"/>
<comment type="similarity">
    <text evidence="2 9">Belongs to the membrane-bound acyltransferase family.</text>
</comment>
<evidence type="ECO:0000256" key="2">
    <source>
        <dbReference type="ARBA" id="ARBA00010323"/>
    </source>
</evidence>
<feature type="transmembrane region" description="Helical" evidence="10">
    <location>
        <begin position="26"/>
        <end position="46"/>
    </location>
</feature>
<protein>
    <submittedName>
        <fullName evidence="11">MBOAT family protein</fullName>
    </submittedName>
</protein>
<accession>A0A399D1N8</accession>
<dbReference type="PANTHER" id="PTHR13285:SF23">
    <property type="entry name" value="TEICHOIC ACID D-ALANYLTRANSFERASE"/>
    <property type="match status" value="1"/>
</dbReference>
<reference evidence="11 12" key="1">
    <citation type="journal article" date="2015" name="Int. J. Syst. Evol. Microbiol.">
        <title>Mariniphaga sediminis sp. nov., isolated from coastal sediment.</title>
        <authorList>
            <person name="Wang F.Q."/>
            <person name="Shen Q.Y."/>
            <person name="Chen G.J."/>
            <person name="Du Z.J."/>
        </authorList>
    </citation>
    <scope>NUCLEOTIDE SEQUENCE [LARGE SCALE GENOMIC DNA]</scope>
    <source>
        <strain evidence="11 12">SY21</strain>
    </source>
</reference>
<evidence type="ECO:0000256" key="8">
    <source>
        <dbReference type="ARBA" id="ARBA00023315"/>
    </source>
</evidence>
<keyword evidence="7 9" id="KW-0472">Membrane</keyword>
<keyword evidence="6 10" id="KW-1133">Transmembrane helix</keyword>
<dbReference type="Proteomes" id="UP000266441">
    <property type="component" value="Unassembled WGS sequence"/>
</dbReference>
<evidence type="ECO:0000256" key="3">
    <source>
        <dbReference type="ARBA" id="ARBA00022475"/>
    </source>
</evidence>
<feature type="transmembrane region" description="Helical" evidence="10">
    <location>
        <begin position="371"/>
        <end position="388"/>
    </location>
</feature>
<feature type="transmembrane region" description="Helical" evidence="10">
    <location>
        <begin position="447"/>
        <end position="468"/>
    </location>
</feature>
<keyword evidence="4 9" id="KW-0808">Transferase</keyword>
<evidence type="ECO:0000256" key="1">
    <source>
        <dbReference type="ARBA" id="ARBA00004651"/>
    </source>
</evidence>